<evidence type="ECO:0000259" key="2">
    <source>
        <dbReference type="Pfam" id="PF20241"/>
    </source>
</evidence>
<comment type="caution">
    <text evidence="3">The sequence shown here is derived from an EMBL/GenBank/DDBJ whole genome shotgun (WGS) entry which is preliminary data.</text>
</comment>
<evidence type="ECO:0000313" key="4">
    <source>
        <dbReference type="Proteomes" id="UP000479710"/>
    </source>
</evidence>
<dbReference type="Proteomes" id="UP000479710">
    <property type="component" value="Unassembled WGS sequence"/>
</dbReference>
<feature type="compositionally biased region" description="Basic and acidic residues" evidence="1">
    <location>
        <begin position="7"/>
        <end position="46"/>
    </location>
</feature>
<accession>A0A6G1C7E1</accession>
<evidence type="ECO:0000256" key="1">
    <source>
        <dbReference type="SAM" id="MobiDB-lite"/>
    </source>
</evidence>
<dbReference type="PANTHER" id="PTHR33065">
    <property type="entry name" value="OS07G0486400 PROTEIN"/>
    <property type="match status" value="1"/>
</dbReference>
<dbReference type="EMBL" id="SPHZ02000010">
    <property type="protein sequence ID" value="KAF0896056.1"/>
    <property type="molecule type" value="Genomic_DNA"/>
</dbReference>
<feature type="domain" description="DUF6598" evidence="2">
    <location>
        <begin position="151"/>
        <end position="204"/>
    </location>
</feature>
<dbReference type="AlphaFoldDB" id="A0A6G1C7E1"/>
<evidence type="ECO:0000313" key="3">
    <source>
        <dbReference type="EMBL" id="KAF0896056.1"/>
    </source>
</evidence>
<proteinExistence type="predicted"/>
<dbReference type="InterPro" id="IPR046533">
    <property type="entry name" value="DUF6598"/>
</dbReference>
<dbReference type="OrthoDB" id="632493at2759"/>
<organism evidence="3 4">
    <name type="scientific">Oryza meyeriana var. granulata</name>
    <dbReference type="NCBI Taxonomy" id="110450"/>
    <lineage>
        <taxon>Eukaryota</taxon>
        <taxon>Viridiplantae</taxon>
        <taxon>Streptophyta</taxon>
        <taxon>Embryophyta</taxon>
        <taxon>Tracheophyta</taxon>
        <taxon>Spermatophyta</taxon>
        <taxon>Magnoliopsida</taxon>
        <taxon>Liliopsida</taxon>
        <taxon>Poales</taxon>
        <taxon>Poaceae</taxon>
        <taxon>BOP clade</taxon>
        <taxon>Oryzoideae</taxon>
        <taxon>Oryzeae</taxon>
        <taxon>Oryzinae</taxon>
        <taxon>Oryza</taxon>
        <taxon>Oryza meyeriana</taxon>
    </lineage>
</organism>
<feature type="compositionally biased region" description="Acidic residues" evidence="1">
    <location>
        <begin position="66"/>
        <end position="76"/>
    </location>
</feature>
<protein>
    <recommendedName>
        <fullName evidence="2">DUF6598 domain-containing protein</fullName>
    </recommendedName>
</protein>
<sequence>MECGGDAGDRRWPESQEKDEKAVRSTDPFMERGGDAGDWQDKEDKSQVPCFLDPINTEDDHQVENNSEEEEEEEEFLYDIDDDNYVPEASDLMGVKHSDGSIYRPDAHSFHSLYRLDDTRETRLAPMRLTAPTDLCRPCWTACVLHCGCPMMQIFSIKIAALSAAANNSGDAPVQIYGFMAARDLYEPLRNYVFRRSRDDPFVLPQPLL</sequence>
<name>A0A6G1C7E1_9ORYZ</name>
<dbReference type="PANTHER" id="PTHR33065:SF138">
    <property type="entry name" value="OS09G0442000 PROTEIN"/>
    <property type="match status" value="1"/>
</dbReference>
<reference evidence="3 4" key="1">
    <citation type="submission" date="2019-11" db="EMBL/GenBank/DDBJ databases">
        <title>Whole genome sequence of Oryza granulata.</title>
        <authorList>
            <person name="Li W."/>
        </authorList>
    </citation>
    <scope>NUCLEOTIDE SEQUENCE [LARGE SCALE GENOMIC DNA]</scope>
    <source>
        <strain evidence="4">cv. Menghai</strain>
        <tissue evidence="3">Leaf</tissue>
    </source>
</reference>
<feature type="region of interest" description="Disordered" evidence="1">
    <location>
        <begin position="1"/>
        <end position="76"/>
    </location>
</feature>
<gene>
    <name evidence="3" type="ORF">E2562_018173</name>
</gene>
<keyword evidence="4" id="KW-1185">Reference proteome</keyword>
<dbReference type="Pfam" id="PF20241">
    <property type="entry name" value="DUF6598"/>
    <property type="match status" value="1"/>
</dbReference>